<evidence type="ECO:0000256" key="1">
    <source>
        <dbReference type="SAM" id="MobiDB-lite"/>
    </source>
</evidence>
<feature type="region of interest" description="Disordered" evidence="1">
    <location>
        <begin position="138"/>
        <end position="171"/>
    </location>
</feature>
<keyword evidence="3" id="KW-1185">Reference proteome</keyword>
<evidence type="ECO:0000313" key="2">
    <source>
        <dbReference type="EMBL" id="GAA0659641.1"/>
    </source>
</evidence>
<dbReference type="Proteomes" id="UP001500238">
    <property type="component" value="Unassembled WGS sequence"/>
</dbReference>
<accession>A0ABN1HMW3</accession>
<sequence length="230" mass="23831">MARNIVLPAVAVQATARMSAAGNATRPPRWPAWGIKGTAMPRSRARRWALTTANPATMAAQTTCGSALPVSVTSSSGAATTATSRLADPPQMLRAASRRIRAVGSGASSGTSAFCGTSIRAKASRKPISVTTAAPSRIGAGRNGVAQNNKKNRPAGPAAAPCRRRTSVGRRMAGAMLRPTPTSAIALTKSDRAMSAPMVRGGNPQVSVRKKAKSRPLACHNRLLQKCAKR</sequence>
<name>A0ABN1HMW3_9SPHN</name>
<dbReference type="EMBL" id="BAAAES010000002">
    <property type="protein sequence ID" value="GAA0659641.1"/>
    <property type="molecule type" value="Genomic_DNA"/>
</dbReference>
<protein>
    <submittedName>
        <fullName evidence="2">Uncharacterized protein</fullName>
    </submittedName>
</protein>
<proteinExistence type="predicted"/>
<gene>
    <name evidence="2" type="ORF">GCM10009102_05110</name>
</gene>
<comment type="caution">
    <text evidence="2">The sequence shown here is derived from an EMBL/GenBank/DDBJ whole genome shotgun (WGS) entry which is preliminary data.</text>
</comment>
<evidence type="ECO:0000313" key="3">
    <source>
        <dbReference type="Proteomes" id="UP001500238"/>
    </source>
</evidence>
<reference evidence="2 3" key="1">
    <citation type="journal article" date="2019" name="Int. J. Syst. Evol. Microbiol.">
        <title>The Global Catalogue of Microorganisms (GCM) 10K type strain sequencing project: providing services to taxonomists for standard genome sequencing and annotation.</title>
        <authorList>
            <consortium name="The Broad Institute Genomics Platform"/>
            <consortium name="The Broad Institute Genome Sequencing Center for Infectious Disease"/>
            <person name="Wu L."/>
            <person name="Ma J."/>
        </authorList>
    </citation>
    <scope>NUCLEOTIDE SEQUENCE [LARGE SCALE GENOMIC DNA]</scope>
    <source>
        <strain evidence="2 3">JCM 14603</strain>
    </source>
</reference>
<organism evidence="2 3">
    <name type="scientific">Sphingomonas insulae</name>
    <dbReference type="NCBI Taxonomy" id="424800"/>
    <lineage>
        <taxon>Bacteria</taxon>
        <taxon>Pseudomonadati</taxon>
        <taxon>Pseudomonadota</taxon>
        <taxon>Alphaproteobacteria</taxon>
        <taxon>Sphingomonadales</taxon>
        <taxon>Sphingomonadaceae</taxon>
        <taxon>Sphingomonas</taxon>
    </lineage>
</organism>